<reference evidence="2" key="1">
    <citation type="submission" date="2020-02" db="EMBL/GenBank/DDBJ databases">
        <authorList>
            <person name="Meier V. D."/>
        </authorList>
    </citation>
    <scope>NUCLEOTIDE SEQUENCE</scope>
    <source>
        <strain evidence="2">AVDCRST_MAG04</strain>
    </source>
</reference>
<protein>
    <submittedName>
        <fullName evidence="2">Uncharacterized protein</fullName>
    </submittedName>
</protein>
<sequence length="202" mass="22095">EPLSRPSRPRRARGVRGAGRGHAERDRPGCRRAERGGAAGGPRDAGLGRLSRSGAEDRGRPDPHGRSARPGRGAATGARRGLWRSWPAQLRTRARARGRRAGGAHVPRHHHHRAELAARRPPASCPCGQGRRAGLRTDHGQRHPLRRARRVGVARRKGDAALERDLGARRMRPARRRADGVHPGSARHAGQDRHARRPAARL</sequence>
<feature type="compositionally biased region" description="Basic and acidic residues" evidence="1">
    <location>
        <begin position="54"/>
        <end position="65"/>
    </location>
</feature>
<feature type="region of interest" description="Disordered" evidence="1">
    <location>
        <begin position="1"/>
        <end position="202"/>
    </location>
</feature>
<evidence type="ECO:0000313" key="2">
    <source>
        <dbReference type="EMBL" id="CAA9272319.1"/>
    </source>
</evidence>
<feature type="compositionally biased region" description="Basic and acidic residues" evidence="1">
    <location>
        <begin position="156"/>
        <end position="168"/>
    </location>
</feature>
<organism evidence="2">
    <name type="scientific">uncultured Acetobacteraceae bacterium</name>
    <dbReference type="NCBI Taxonomy" id="169975"/>
    <lineage>
        <taxon>Bacteria</taxon>
        <taxon>Pseudomonadati</taxon>
        <taxon>Pseudomonadota</taxon>
        <taxon>Alphaproteobacteria</taxon>
        <taxon>Acetobacterales</taxon>
        <taxon>Acetobacteraceae</taxon>
        <taxon>environmental samples</taxon>
    </lineage>
</organism>
<proteinExistence type="predicted"/>
<dbReference type="AlphaFoldDB" id="A0A6J4JC30"/>
<feature type="compositionally biased region" description="Basic residues" evidence="1">
    <location>
        <begin position="92"/>
        <end position="113"/>
    </location>
</feature>
<name>A0A6J4JC30_9PROT</name>
<feature type="compositionally biased region" description="Basic and acidic residues" evidence="1">
    <location>
        <begin position="21"/>
        <end position="35"/>
    </location>
</feature>
<evidence type="ECO:0000256" key="1">
    <source>
        <dbReference type="SAM" id="MobiDB-lite"/>
    </source>
</evidence>
<feature type="non-terminal residue" evidence="2">
    <location>
        <position position="202"/>
    </location>
</feature>
<feature type="non-terminal residue" evidence="2">
    <location>
        <position position="1"/>
    </location>
</feature>
<feature type="compositionally biased region" description="Low complexity" evidence="1">
    <location>
        <begin position="68"/>
        <end position="80"/>
    </location>
</feature>
<gene>
    <name evidence="2" type="ORF">AVDCRST_MAG04-3163</name>
</gene>
<dbReference type="EMBL" id="CADCTL010000228">
    <property type="protein sequence ID" value="CAA9272319.1"/>
    <property type="molecule type" value="Genomic_DNA"/>
</dbReference>
<feature type="compositionally biased region" description="Basic residues" evidence="1">
    <location>
        <begin position="142"/>
        <end position="155"/>
    </location>
</feature>
<accession>A0A6J4JC30</accession>